<evidence type="ECO:0000313" key="3">
    <source>
        <dbReference type="Proteomes" id="UP000247702"/>
    </source>
</evidence>
<evidence type="ECO:0000259" key="1">
    <source>
        <dbReference type="Pfam" id="PF03184"/>
    </source>
</evidence>
<feature type="domain" description="DDE-1" evidence="1">
    <location>
        <begin position="173"/>
        <end position="264"/>
    </location>
</feature>
<organism evidence="2 3">
    <name type="scientific">Rhizophagus clarus</name>
    <dbReference type="NCBI Taxonomy" id="94130"/>
    <lineage>
        <taxon>Eukaryota</taxon>
        <taxon>Fungi</taxon>
        <taxon>Fungi incertae sedis</taxon>
        <taxon>Mucoromycota</taxon>
        <taxon>Glomeromycotina</taxon>
        <taxon>Glomeromycetes</taxon>
        <taxon>Glomerales</taxon>
        <taxon>Glomeraceae</taxon>
        <taxon>Rhizophagus</taxon>
    </lineage>
</organism>
<comment type="caution">
    <text evidence="2">The sequence shown here is derived from an EMBL/GenBank/DDBJ whole genome shotgun (WGS) entry which is preliminary data.</text>
</comment>
<dbReference type="Pfam" id="PF03184">
    <property type="entry name" value="DDE_1"/>
    <property type="match status" value="1"/>
</dbReference>
<sequence length="312" mass="36106">MIGRWVTTSTSWSTETKSHSLRIDSGQKAFYPEAEKKLYKPDIIALYSDVTESFKGSLRWLNCFMKKYKLSLRRHTKVSQKLSQQIEELLENFCQYIMHLRINNSYELCNIFNMDKIPVYFDMAGNFTINSKGDKTIHIHCTDGTKLSPICIFKGKQMPHEEQAPTSIIVYRPKTPKMMVYDSFRGHLHDSIKKDFHETGFDLAVIPGGLTSICQPFDVVINKPFKDNLWKEWHLWMANSGAGQTESISPEVIIQSFKTCNITDSLMLNKDTNKESEEFEIINDSDGEELMDMIIPCARYIQIRVHFLICSN</sequence>
<dbReference type="GO" id="GO:0003676">
    <property type="term" value="F:nucleic acid binding"/>
    <property type="evidence" value="ECO:0007669"/>
    <property type="project" value="InterPro"/>
</dbReference>
<keyword evidence="3" id="KW-1185">Reference proteome</keyword>
<evidence type="ECO:0000313" key="2">
    <source>
        <dbReference type="EMBL" id="GBC05073.1"/>
    </source>
</evidence>
<dbReference type="STRING" id="94130.A0A2Z6RW41"/>
<accession>A0A2Z6RW41</accession>
<dbReference type="AlphaFoldDB" id="A0A2Z6RW41"/>
<dbReference type="Proteomes" id="UP000247702">
    <property type="component" value="Unassembled WGS sequence"/>
</dbReference>
<dbReference type="EMBL" id="BEXD01003983">
    <property type="protein sequence ID" value="GBC05073.1"/>
    <property type="molecule type" value="Genomic_DNA"/>
</dbReference>
<dbReference type="InterPro" id="IPR004875">
    <property type="entry name" value="DDE_SF_endonuclease_dom"/>
</dbReference>
<name>A0A2Z6RW41_9GLOM</name>
<protein>
    <recommendedName>
        <fullName evidence="1">DDE-1 domain-containing protein</fullName>
    </recommendedName>
</protein>
<proteinExistence type="predicted"/>
<reference evidence="2 3" key="1">
    <citation type="submission" date="2017-11" db="EMBL/GenBank/DDBJ databases">
        <title>The genome of Rhizophagus clarus HR1 reveals common genetic basis of auxotrophy among arbuscular mycorrhizal fungi.</title>
        <authorList>
            <person name="Kobayashi Y."/>
        </authorList>
    </citation>
    <scope>NUCLEOTIDE SEQUENCE [LARGE SCALE GENOMIC DNA]</scope>
    <source>
        <strain evidence="2 3">HR1</strain>
    </source>
</reference>
<gene>
    <name evidence="2" type="ORF">RclHR1_06000007</name>
</gene>